<evidence type="ECO:0000259" key="13">
    <source>
        <dbReference type="SMART" id="SM00113"/>
    </source>
</evidence>
<dbReference type="Ensembl" id="ENSSSCT00015054353.1">
    <property type="protein sequence ID" value="ENSSSCP00015021795.1"/>
    <property type="gene ID" value="ENSSSCG00015040656.1"/>
</dbReference>
<dbReference type="PANTHER" id="PTHR10505:SF4">
    <property type="entry name" value="ISLET AMYLOID POLYPEPTIDE"/>
    <property type="match status" value="1"/>
</dbReference>
<protein>
    <recommendedName>
        <fullName evidence="3">Islet amyloid polypeptide</fullName>
    </recommendedName>
    <alternativeName>
        <fullName evidence="8">Amylin</fullName>
    </alternativeName>
</protein>
<evidence type="ECO:0000313" key="15">
    <source>
        <dbReference type="Proteomes" id="UP000694726"/>
    </source>
</evidence>
<dbReference type="Proteomes" id="UP000694726">
    <property type="component" value="Unplaced"/>
</dbReference>
<organism evidence="14 15">
    <name type="scientific">Sus scrofa</name>
    <name type="common">Pig</name>
    <dbReference type="NCBI Taxonomy" id="9823"/>
    <lineage>
        <taxon>Eukaryota</taxon>
        <taxon>Metazoa</taxon>
        <taxon>Chordata</taxon>
        <taxon>Craniata</taxon>
        <taxon>Vertebrata</taxon>
        <taxon>Euteleostomi</taxon>
        <taxon>Mammalia</taxon>
        <taxon>Eutheria</taxon>
        <taxon>Laurasiatheria</taxon>
        <taxon>Artiodactyla</taxon>
        <taxon>Suina</taxon>
        <taxon>Suidae</taxon>
        <taxon>Sus</taxon>
    </lineage>
</organism>
<dbReference type="AlphaFoldDB" id="A0A8D0NNP9"/>
<proteinExistence type="inferred from homology"/>
<evidence type="ECO:0000256" key="8">
    <source>
        <dbReference type="ARBA" id="ARBA00030712"/>
    </source>
</evidence>
<keyword evidence="7 11" id="KW-1015">Disulfide bond</keyword>
<comment type="subcellular location">
    <subcellularLocation>
        <location evidence="1">Secreted</location>
    </subcellularLocation>
</comment>
<dbReference type="GO" id="GO:0005179">
    <property type="term" value="F:hormone activity"/>
    <property type="evidence" value="ECO:0007669"/>
    <property type="project" value="UniProtKB-KW"/>
</dbReference>
<dbReference type="PRINTS" id="PR00818">
    <property type="entry name" value="ISLETAMYLOID"/>
</dbReference>
<feature type="signal peptide" evidence="12">
    <location>
        <begin position="1"/>
        <end position="22"/>
    </location>
</feature>
<keyword evidence="6" id="KW-0034">Amyloid</keyword>
<dbReference type="Pfam" id="PF00214">
    <property type="entry name" value="Calc_CGRP_IAPP"/>
    <property type="match status" value="1"/>
</dbReference>
<evidence type="ECO:0000256" key="3">
    <source>
        <dbReference type="ARBA" id="ARBA00021733"/>
    </source>
</evidence>
<evidence type="ECO:0000256" key="6">
    <source>
        <dbReference type="ARBA" id="ARBA00023087"/>
    </source>
</evidence>
<dbReference type="InterPro" id="IPR000443">
    <property type="entry name" value="IAPP"/>
</dbReference>
<evidence type="ECO:0000256" key="11">
    <source>
        <dbReference type="PIRSR" id="PIRSR621116-50"/>
    </source>
</evidence>
<gene>
    <name evidence="14" type="primary">IAPP</name>
</gene>
<keyword evidence="4" id="KW-0964">Secreted</keyword>
<feature type="domain" description="Calcitonin peptide-like" evidence="13">
    <location>
        <begin position="33"/>
        <end position="75"/>
    </location>
</feature>
<dbReference type="InterPro" id="IPR021117">
    <property type="entry name" value="Calcitonin-like"/>
</dbReference>
<keyword evidence="12" id="KW-0732">Signal</keyword>
<evidence type="ECO:0000256" key="4">
    <source>
        <dbReference type="ARBA" id="ARBA00022525"/>
    </source>
</evidence>
<dbReference type="GO" id="GO:0005576">
    <property type="term" value="C:extracellular region"/>
    <property type="evidence" value="ECO:0007669"/>
    <property type="project" value="UniProtKB-SubCell"/>
</dbReference>
<evidence type="ECO:0000256" key="12">
    <source>
        <dbReference type="SAM" id="SignalP"/>
    </source>
</evidence>
<name>A0A8D0NNP9_PIG</name>
<evidence type="ECO:0000256" key="5">
    <source>
        <dbReference type="ARBA" id="ARBA00022702"/>
    </source>
</evidence>
<evidence type="ECO:0000256" key="10">
    <source>
        <dbReference type="ARBA" id="ARBA00050014"/>
    </source>
</evidence>
<reference evidence="14" key="1">
    <citation type="submission" date="2025-08" db="UniProtKB">
        <authorList>
            <consortium name="Ensembl"/>
        </authorList>
    </citation>
    <scope>IDENTIFICATION</scope>
</reference>
<feature type="chain" id="PRO_5034686489" description="Islet amyloid polypeptide" evidence="12">
    <location>
        <begin position="23"/>
        <end position="90"/>
    </location>
</feature>
<comment type="subunit">
    <text evidence="10">Can form homodimers. Interacts with IDE and INS. Interaction with INS inhibits homodimerization and fibril formation.</text>
</comment>
<evidence type="ECO:0000313" key="14">
    <source>
        <dbReference type="Ensembl" id="ENSSSCP00015021795.1"/>
    </source>
</evidence>
<dbReference type="Gene3D" id="6.10.250.2190">
    <property type="match status" value="1"/>
</dbReference>
<feature type="disulfide bond" evidence="11">
    <location>
        <begin position="36"/>
        <end position="41"/>
    </location>
</feature>
<keyword evidence="5" id="KW-0372">Hormone</keyword>
<sequence>MSILKLPVILIVFSVALNHLEATTSIENHQMEKQKCNMATCATQHLANFLDRSRNNLGTIFSPTKVGSNTYGKRDTVEILMKEPLNYLPL</sequence>
<evidence type="ECO:0000256" key="2">
    <source>
        <dbReference type="ARBA" id="ARBA00009222"/>
    </source>
</evidence>
<evidence type="ECO:0000256" key="7">
    <source>
        <dbReference type="ARBA" id="ARBA00023157"/>
    </source>
</evidence>
<accession>A0A8D0NNP9</accession>
<evidence type="ECO:0000256" key="1">
    <source>
        <dbReference type="ARBA" id="ARBA00004613"/>
    </source>
</evidence>
<dbReference type="InterPro" id="IPR001693">
    <property type="entry name" value="Calcitonin_peptide-like"/>
</dbReference>
<comment type="function">
    <text evidence="9">Amylin/IAPP is a glucoregulatory peptide hormone that plays an important role in the regulation of energy homeostasis. Selectively inhibits insulin-stimulated glucose utilization and glycogen deposition in muscle, while not affecting adipocyte glucose metabolism. IAPP function is mediated by the CALCR-RAMPs (AMYRs) receptor complexes. Amylin can also bind CALCR receptor in the absence of RAMPs, although it is more selective for AMYRs.</text>
</comment>
<dbReference type="PANTHER" id="PTHR10505">
    <property type="entry name" value="CALCITONIN-RELATED"/>
    <property type="match status" value="1"/>
</dbReference>
<comment type="similarity">
    <text evidence="2">Belongs to the calcitonin family.</text>
</comment>
<evidence type="ECO:0000256" key="9">
    <source>
        <dbReference type="ARBA" id="ARBA00049594"/>
    </source>
</evidence>
<dbReference type="InterPro" id="IPR021116">
    <property type="entry name" value="Calcitonin/adrenomedullin"/>
</dbReference>
<dbReference type="SMART" id="SM00113">
    <property type="entry name" value="CALCITONIN"/>
    <property type="match status" value="1"/>
</dbReference>